<feature type="compositionally biased region" description="Basic and acidic residues" evidence="1">
    <location>
        <begin position="380"/>
        <end position="392"/>
    </location>
</feature>
<dbReference type="InterPro" id="IPR024768">
    <property type="entry name" value="Marf1"/>
</dbReference>
<feature type="region of interest" description="Disordered" evidence="1">
    <location>
        <begin position="467"/>
        <end position="493"/>
    </location>
</feature>
<evidence type="ECO:0000259" key="2">
    <source>
        <dbReference type="Pfam" id="PF01936"/>
    </source>
</evidence>
<gene>
    <name evidence="4" type="primary">LOC108842981</name>
</gene>
<feature type="domain" description="NYN" evidence="2">
    <location>
        <begin position="213"/>
        <end position="348"/>
    </location>
</feature>
<organism evidence="3 4">
    <name type="scientific">Raphanus sativus</name>
    <name type="common">Radish</name>
    <name type="synonym">Raphanus raphanistrum var. sativus</name>
    <dbReference type="NCBI Taxonomy" id="3726"/>
    <lineage>
        <taxon>Eukaryota</taxon>
        <taxon>Viridiplantae</taxon>
        <taxon>Streptophyta</taxon>
        <taxon>Embryophyta</taxon>
        <taxon>Tracheophyta</taxon>
        <taxon>Spermatophyta</taxon>
        <taxon>Magnoliopsida</taxon>
        <taxon>eudicotyledons</taxon>
        <taxon>Gunneridae</taxon>
        <taxon>Pentapetalae</taxon>
        <taxon>rosids</taxon>
        <taxon>malvids</taxon>
        <taxon>Brassicales</taxon>
        <taxon>Brassicaceae</taxon>
        <taxon>Brassiceae</taxon>
        <taxon>Raphanus</taxon>
    </lineage>
</organism>
<reference evidence="4" key="2">
    <citation type="submission" date="2025-08" db="UniProtKB">
        <authorList>
            <consortium name="RefSeq"/>
        </authorList>
    </citation>
    <scope>IDENTIFICATION</scope>
    <source>
        <tissue evidence="4">Leaf</tissue>
    </source>
</reference>
<evidence type="ECO:0000313" key="4">
    <source>
        <dbReference type="RefSeq" id="XP_018471553.1"/>
    </source>
</evidence>
<dbReference type="Pfam" id="PF01936">
    <property type="entry name" value="NYN"/>
    <property type="match status" value="1"/>
</dbReference>
<dbReference type="RefSeq" id="XP_018471553.1">
    <property type="nucleotide sequence ID" value="XM_018616051.2"/>
</dbReference>
<evidence type="ECO:0000256" key="1">
    <source>
        <dbReference type="SAM" id="MobiDB-lite"/>
    </source>
</evidence>
<dbReference type="PANTHER" id="PTHR14379">
    <property type="entry name" value="LIMKAIN B LKAP"/>
    <property type="match status" value="1"/>
</dbReference>
<dbReference type="InterPro" id="IPR021139">
    <property type="entry name" value="NYN"/>
</dbReference>
<name>A0A6J0MI14_RAPSA</name>
<dbReference type="GO" id="GO:0010468">
    <property type="term" value="P:regulation of gene expression"/>
    <property type="evidence" value="ECO:0007669"/>
    <property type="project" value="InterPro"/>
</dbReference>
<dbReference type="GO" id="GO:0005777">
    <property type="term" value="C:peroxisome"/>
    <property type="evidence" value="ECO:0007669"/>
    <property type="project" value="InterPro"/>
</dbReference>
<sequence>MGGEDNTIGFMSFKLTLVFWNIDDYPIPVDKFDAIMGDIPKALSIMGFRDGFMSVWLYSEQLNYDKRELCEAEVISTYSSPNGGSESAIHCKVPSMTFYMIRYASMTGPGPVNLFVIAKPERELNRVLQCLKSRRHNVLIVKPPPPGEEFIFSLDSLLENSRFLGGGKPRRKELYSHFAEEYDDYQERFVKIKQDVSKTVDFSERIPTVRGGRTAVFWDAVDCPFPPSFTPDEIYRSIKSALVAKQFSKKNITIWAYLDDDDDDKKGSSRDALLRGDKTWASRIYFLPAGDKAARRIRMLNDMYLWERDTRCTGTSLVLFADHFKDDAYYTHMLELLHDMRYDVIFVTPTPDISNPDTPEWPLLLLDKGAAWFADDDETSQMHHEAEQETPEKLPITSDIRVDDLTSESSQDSEPEEMQTDEFNFDTSGLLIEEGPAWENDAVEEDSPDDLPVYRWDPAIRMYRLKSMFPKKKHQPQAAPDEETPQKLATHGH</sequence>
<dbReference type="AlphaFoldDB" id="A0A6J0MI14"/>
<reference evidence="3" key="1">
    <citation type="journal article" date="2019" name="Database">
        <title>The radish genome database (RadishGD): an integrated information resource for radish genomics.</title>
        <authorList>
            <person name="Yu H.J."/>
            <person name="Baek S."/>
            <person name="Lee Y.J."/>
            <person name="Cho A."/>
            <person name="Mun J.H."/>
        </authorList>
    </citation>
    <scope>NUCLEOTIDE SEQUENCE [LARGE SCALE GENOMIC DNA]</scope>
    <source>
        <strain evidence="3">cv. WK10039</strain>
    </source>
</reference>
<dbReference type="KEGG" id="rsz:108842981"/>
<dbReference type="GO" id="GO:0004540">
    <property type="term" value="F:RNA nuclease activity"/>
    <property type="evidence" value="ECO:0007669"/>
    <property type="project" value="InterPro"/>
</dbReference>
<keyword evidence="3" id="KW-1185">Reference proteome</keyword>
<dbReference type="Proteomes" id="UP000504610">
    <property type="component" value="Chromosome 2"/>
</dbReference>
<proteinExistence type="predicted"/>
<dbReference type="GeneID" id="108842981"/>
<accession>A0A6J0MI14</accession>
<protein>
    <submittedName>
        <fullName evidence="4">Uncharacterized protein LOC108842981</fullName>
    </submittedName>
</protein>
<dbReference type="OrthoDB" id="1100444at2759"/>
<evidence type="ECO:0000313" key="3">
    <source>
        <dbReference type="Proteomes" id="UP000504610"/>
    </source>
</evidence>
<feature type="region of interest" description="Disordered" evidence="1">
    <location>
        <begin position="378"/>
        <end position="400"/>
    </location>
</feature>
<dbReference type="PANTHER" id="PTHR14379:SF27">
    <property type="entry name" value="NYN DOMAIN-CONTAINING PROTEIN"/>
    <property type="match status" value="1"/>
</dbReference>